<dbReference type="OrthoDB" id="627374at2"/>
<comment type="caution">
    <text evidence="1">The sequence shown here is derived from an EMBL/GenBank/DDBJ whole genome shotgun (WGS) entry which is preliminary data.</text>
</comment>
<accession>A0A6I4IRU5</accession>
<protein>
    <submittedName>
        <fullName evidence="1">GAF domain-containing protein</fullName>
    </submittedName>
</protein>
<dbReference type="Proteomes" id="UP000431264">
    <property type="component" value="Unassembled WGS sequence"/>
</dbReference>
<reference evidence="2" key="1">
    <citation type="submission" date="2019-05" db="EMBL/GenBank/DDBJ databases">
        <title>Flavobacterium profundi sp. nov., isolated from a deep-sea seamount.</title>
        <authorList>
            <person name="Zhang D.-C."/>
        </authorList>
    </citation>
    <scope>NUCLEOTIDE SEQUENCE [LARGE SCALE GENOMIC DNA]</scope>
    <source>
        <strain evidence="2">TP390</strain>
    </source>
</reference>
<evidence type="ECO:0000313" key="2">
    <source>
        <dbReference type="Proteomes" id="UP000431264"/>
    </source>
</evidence>
<dbReference type="EMBL" id="WQLW01000002">
    <property type="protein sequence ID" value="MVO08496.1"/>
    <property type="molecule type" value="Genomic_DNA"/>
</dbReference>
<gene>
    <name evidence="1" type="ORF">GOQ30_04875</name>
</gene>
<evidence type="ECO:0000313" key="1">
    <source>
        <dbReference type="EMBL" id="MVO08496.1"/>
    </source>
</evidence>
<keyword evidence="2" id="KW-1185">Reference proteome</keyword>
<dbReference type="SUPFAM" id="SSF55781">
    <property type="entry name" value="GAF domain-like"/>
    <property type="match status" value="1"/>
</dbReference>
<dbReference type="Gene3D" id="3.30.450.40">
    <property type="match status" value="1"/>
</dbReference>
<dbReference type="AlphaFoldDB" id="A0A6I4IRU5"/>
<sequence>MITKENIVLSPYEVEFSIAPFLDTFTFPKNPELKEYYQNLFSKIEHVLVKEKEITGIVRDNASLFEEFFSILIPEHISKNEYKAVVLPVKNTILFRSEKLNEIDCSVKESIRFFDASPDIIYKLKAMIVLNSIIENKITLDNKIIFEFKDTKGVYKTFFISNRNDFLKIYPKDSSSYPTTEQINMLLNDLDNIDLWKEIFPEGSWNVEGFCILTMVENTLDNAVSQLKTNLLSSQSDTLVNDESFKKIFRSIFDIPDLKIGITIYDSEENTLIKTRYNDVEIDSFVLNDKMSKNISEFKSDSLLKTSILKREPIFIQNLEQYSISNTESVLLNVLLEQNIQSFIIAPIASRKGIIGTIELVSETKYAINKKSLSRLKLILPIITNTLERSLEATANRIDAIIQNEYTSIHPSVYWKFKQGVRDFLNSDKNLEAYTFKDIVFKDVFALFGQIDIKNSSHNRQLATIEDIRNQLELLVNLFQSIIKENKILIADQILFELDKFSVEVENNFDTTSESTFKLYVESEVHPVLETMIFSENITEKVKAYYEKLDPKLNIIYDNRKAYDESVALLNKKMSSYLDECQLEAQKIFPHYYERYATDGIEHNMYIGASINPRMEFSPLFFNNLRLWQLKSLCETVYNFQKWKHILDFPLEVTTLILAFSSPLTIRFRMDEKLFDVDGSYNARYEVVKKRIDKSHIKNSEERITQENKITIVYAQNSEKVEYMKYLKYLIAKGLLEEEIEKFDVEELQSISGLKALRVTIKPIPDQEC</sequence>
<name>A0A6I4IRU5_9FLAO</name>
<dbReference type="RefSeq" id="WP_140996882.1">
    <property type="nucleotide sequence ID" value="NZ_VDCZ01000002.1"/>
</dbReference>
<organism evidence="1 2">
    <name type="scientific">Flavobacterium profundi</name>
    <dbReference type="NCBI Taxonomy" id="1774945"/>
    <lineage>
        <taxon>Bacteria</taxon>
        <taxon>Pseudomonadati</taxon>
        <taxon>Bacteroidota</taxon>
        <taxon>Flavobacteriia</taxon>
        <taxon>Flavobacteriales</taxon>
        <taxon>Flavobacteriaceae</taxon>
        <taxon>Flavobacterium</taxon>
    </lineage>
</organism>
<proteinExistence type="predicted"/>
<dbReference type="InterPro" id="IPR029016">
    <property type="entry name" value="GAF-like_dom_sf"/>
</dbReference>